<feature type="transmembrane region" description="Helical" evidence="1">
    <location>
        <begin position="54"/>
        <end position="75"/>
    </location>
</feature>
<evidence type="ECO:0000256" key="1">
    <source>
        <dbReference type="SAM" id="Phobius"/>
    </source>
</evidence>
<keyword evidence="1" id="KW-0812">Transmembrane</keyword>
<keyword evidence="1" id="KW-0472">Membrane</keyword>
<keyword evidence="3" id="KW-1185">Reference proteome</keyword>
<sequence>MTLFTLLVRVLKPATEPTGRWLLQGLTWIEKLDTGSVKDFQDKADIVIEEFVDVFTWEVVVYAVVIAVFVTPVAWGASEGVVPITVLGLWLSAIGSLSLARSAVRGKAGIVVGVRENASREINAADQSVPDQGAVRANCRHTVHGVFGAVILAVGFVIQITGTVVG</sequence>
<organism evidence="2 3">
    <name type="scientific">Natronorubrum sulfidifaciens JCM 14089</name>
    <dbReference type="NCBI Taxonomy" id="1230460"/>
    <lineage>
        <taxon>Archaea</taxon>
        <taxon>Methanobacteriati</taxon>
        <taxon>Methanobacteriota</taxon>
        <taxon>Stenosarchaea group</taxon>
        <taxon>Halobacteria</taxon>
        <taxon>Halobacteriales</taxon>
        <taxon>Natrialbaceae</taxon>
        <taxon>Natronorubrum</taxon>
    </lineage>
</organism>
<dbReference type="Proteomes" id="UP000011661">
    <property type="component" value="Unassembled WGS sequence"/>
</dbReference>
<protein>
    <submittedName>
        <fullName evidence="2">Uncharacterized protein</fullName>
    </submittedName>
</protein>
<dbReference type="RefSeq" id="WP_008160983.1">
    <property type="nucleotide sequence ID" value="NZ_AOHX01000029.1"/>
</dbReference>
<evidence type="ECO:0000313" key="3">
    <source>
        <dbReference type="Proteomes" id="UP000011661"/>
    </source>
</evidence>
<dbReference type="STRING" id="1230460.C495_06113"/>
<name>L9WB16_9EURY</name>
<feature type="transmembrane region" description="Helical" evidence="1">
    <location>
        <begin position="81"/>
        <end position="100"/>
    </location>
</feature>
<accession>L9WB16</accession>
<proteinExistence type="predicted"/>
<dbReference type="EMBL" id="AOHX01000029">
    <property type="protein sequence ID" value="ELY46659.1"/>
    <property type="molecule type" value="Genomic_DNA"/>
</dbReference>
<gene>
    <name evidence="2" type="ORF">C495_06113</name>
</gene>
<feature type="transmembrane region" description="Helical" evidence="1">
    <location>
        <begin position="146"/>
        <end position="165"/>
    </location>
</feature>
<dbReference type="AlphaFoldDB" id="L9WB16"/>
<comment type="caution">
    <text evidence="2">The sequence shown here is derived from an EMBL/GenBank/DDBJ whole genome shotgun (WGS) entry which is preliminary data.</text>
</comment>
<reference evidence="2 3" key="1">
    <citation type="journal article" date="2014" name="PLoS Genet.">
        <title>Phylogenetically driven sequencing of extremely halophilic archaea reveals strategies for static and dynamic osmo-response.</title>
        <authorList>
            <person name="Becker E.A."/>
            <person name="Seitzer P.M."/>
            <person name="Tritt A."/>
            <person name="Larsen D."/>
            <person name="Krusor M."/>
            <person name="Yao A.I."/>
            <person name="Wu D."/>
            <person name="Madern D."/>
            <person name="Eisen J.A."/>
            <person name="Darling A.E."/>
            <person name="Facciotti M.T."/>
        </authorList>
    </citation>
    <scope>NUCLEOTIDE SEQUENCE [LARGE SCALE GENOMIC DNA]</scope>
    <source>
        <strain evidence="2 3">JCM 14089</strain>
    </source>
</reference>
<keyword evidence="1" id="KW-1133">Transmembrane helix</keyword>
<evidence type="ECO:0000313" key="2">
    <source>
        <dbReference type="EMBL" id="ELY46659.1"/>
    </source>
</evidence>